<evidence type="ECO:0000256" key="4">
    <source>
        <dbReference type="SAM" id="MobiDB-lite"/>
    </source>
</evidence>
<feature type="domain" description="Ubiquitin-like protease family profile" evidence="5">
    <location>
        <begin position="678"/>
        <end position="859"/>
    </location>
</feature>
<feature type="region of interest" description="Disordered" evidence="4">
    <location>
        <begin position="587"/>
        <end position="644"/>
    </location>
</feature>
<dbReference type="AlphaFoldDB" id="A0AAD8VWD1"/>
<dbReference type="InterPro" id="IPR012337">
    <property type="entry name" value="RNaseH-like_sf"/>
</dbReference>
<dbReference type="Gene3D" id="3.30.420.10">
    <property type="entry name" value="Ribonuclease H-like superfamily/Ribonuclease H"/>
    <property type="match status" value="2"/>
</dbReference>
<dbReference type="Pfam" id="PF02902">
    <property type="entry name" value="Peptidase_C48"/>
    <property type="match status" value="1"/>
</dbReference>
<feature type="region of interest" description="Disordered" evidence="4">
    <location>
        <begin position="515"/>
        <end position="543"/>
    </location>
</feature>
<proteinExistence type="inferred from homology"/>
<evidence type="ECO:0000256" key="2">
    <source>
        <dbReference type="ARBA" id="ARBA00022670"/>
    </source>
</evidence>
<sequence length="910" mass="101972">MVLMLEVCEQKDTEELAPPAQVPEMVDHMDQQRSAPFPCEEASELVHGDLCVEISPATPSGNKYFMLVVDDYSQYMWIVLLKSKDQALQEFMKIKEAGEFKAQVKIKVLCIDQEGELHQTVVAMARSMMKSKGLPGKFWGEAVNTAVYLLNRAPTRSVAGITPYEAWFMLDVFDPATSTFEIGENNGAVSLGFVDVECLLGLVNEGFSAGEILTEEGEDVKHRIPPQFLSKSTGNIVIDELIDDIIKSKLADDDFLRRVVLVLIGTVLAPMATKIVPPKFYALVEDVERMSKINWNAFTLRVLLDSIRLYLYWEKCQPLEGDCAFNPKLSMRPLMRNWNEAAATRRDNFDYENGRGRGNVKIDENITEEYRLMEPVVPDPVAAPQNNAKPASAVPRKKQAPKPIDNGQTEILINRLTGYLDAQVQKMLATIPALCAQRTLEMFNKEGVTYKPAAAAVSGNMEDQEDVNSFRNGPRDKKEFMYKEESDSAGGGDSIRIIDMNLADEVDKLDKKFKEPAKNGTAKNANDAMRTPAKASGLNGTPAEKPFGDVGSTPDNPFIIENADPLTSDSEIDLDAVTISKFMSKSKEDELAGKRKRTIPKKFQSPYALDRRTKRQVRGSSSKALNFDDKSGADKNAKPDASSDLSPELVDAAIVFLELASRSEQHKKKNVYRSVRGDEVNAERLRVVLDEKWLSDDVIDGYIGHLNLRVGDDRFLCPAWRSKYLVDRANAGDKPKESSKNMDSAMVRSGAVGRVVTEYTVRDKVYFPLNIGNTHWTTVVMHIPKQEFQVLDSLYPLEFTLETVEALRRQIAEDMQVANEVTSGNHPDVSKWPILEYDMPQQHDGNSCGLFVIECMEHWDGDRMTAEISQIKINARRRRVVAEMMLSPSNTLEIVKQKIRSIASRINKKT</sequence>
<feature type="compositionally biased region" description="Basic and acidic residues" evidence="4">
    <location>
        <begin position="626"/>
        <end position="638"/>
    </location>
</feature>
<dbReference type="InterPro" id="IPR036397">
    <property type="entry name" value="RNaseH_sf"/>
</dbReference>
<comment type="caution">
    <text evidence="6">The sequence shown here is derived from an EMBL/GenBank/DDBJ whole genome shotgun (WGS) entry which is preliminary data.</text>
</comment>
<dbReference type="GO" id="GO:0008234">
    <property type="term" value="F:cysteine-type peptidase activity"/>
    <property type="evidence" value="ECO:0007669"/>
    <property type="project" value="InterPro"/>
</dbReference>
<evidence type="ECO:0000256" key="1">
    <source>
        <dbReference type="ARBA" id="ARBA00005234"/>
    </source>
</evidence>
<comment type="similarity">
    <text evidence="1">Belongs to the peptidase C48 family.</text>
</comment>
<dbReference type="SUPFAM" id="SSF53098">
    <property type="entry name" value="Ribonuclease H-like"/>
    <property type="match status" value="1"/>
</dbReference>
<dbReference type="PANTHER" id="PTHR42648">
    <property type="entry name" value="TRANSPOSASE, PUTATIVE-RELATED"/>
    <property type="match status" value="1"/>
</dbReference>
<dbReference type="PANTHER" id="PTHR42648:SF25">
    <property type="entry name" value="RNA-DIRECTED DNA POLYMERASE"/>
    <property type="match status" value="1"/>
</dbReference>
<name>A0AAD8VWD1_LOLMU</name>
<dbReference type="SUPFAM" id="SSF54001">
    <property type="entry name" value="Cysteine proteinases"/>
    <property type="match status" value="1"/>
</dbReference>
<dbReference type="Gene3D" id="3.40.395.10">
    <property type="entry name" value="Adenoviral Proteinase, Chain A"/>
    <property type="match status" value="1"/>
</dbReference>
<protein>
    <recommendedName>
        <fullName evidence="5">Ubiquitin-like protease family profile domain-containing protein</fullName>
    </recommendedName>
</protein>
<dbReference type="Proteomes" id="UP001231189">
    <property type="component" value="Unassembled WGS sequence"/>
</dbReference>
<dbReference type="GO" id="GO:0003676">
    <property type="term" value="F:nucleic acid binding"/>
    <property type="evidence" value="ECO:0007669"/>
    <property type="project" value="InterPro"/>
</dbReference>
<organism evidence="6 7">
    <name type="scientific">Lolium multiflorum</name>
    <name type="common">Italian ryegrass</name>
    <name type="synonym">Lolium perenne subsp. multiflorum</name>
    <dbReference type="NCBI Taxonomy" id="4521"/>
    <lineage>
        <taxon>Eukaryota</taxon>
        <taxon>Viridiplantae</taxon>
        <taxon>Streptophyta</taxon>
        <taxon>Embryophyta</taxon>
        <taxon>Tracheophyta</taxon>
        <taxon>Spermatophyta</taxon>
        <taxon>Magnoliopsida</taxon>
        <taxon>Liliopsida</taxon>
        <taxon>Poales</taxon>
        <taxon>Poaceae</taxon>
        <taxon>BOP clade</taxon>
        <taxon>Pooideae</taxon>
        <taxon>Poodae</taxon>
        <taxon>Poeae</taxon>
        <taxon>Poeae Chloroplast Group 2 (Poeae type)</taxon>
        <taxon>Loliodinae</taxon>
        <taxon>Loliinae</taxon>
        <taxon>Lolium</taxon>
    </lineage>
</organism>
<evidence type="ECO:0000259" key="5">
    <source>
        <dbReference type="PROSITE" id="PS50600"/>
    </source>
</evidence>
<feature type="region of interest" description="Disordered" evidence="4">
    <location>
        <begin position="379"/>
        <end position="403"/>
    </location>
</feature>
<gene>
    <name evidence="6" type="ORF">QYE76_000432</name>
</gene>
<dbReference type="EMBL" id="JAUUTY010000005">
    <property type="protein sequence ID" value="KAK1626117.1"/>
    <property type="molecule type" value="Genomic_DNA"/>
</dbReference>
<evidence type="ECO:0000313" key="7">
    <source>
        <dbReference type="Proteomes" id="UP001231189"/>
    </source>
</evidence>
<accession>A0AAD8VWD1</accession>
<keyword evidence="7" id="KW-1185">Reference proteome</keyword>
<evidence type="ECO:0000256" key="3">
    <source>
        <dbReference type="ARBA" id="ARBA00022801"/>
    </source>
</evidence>
<dbReference type="InterPro" id="IPR038765">
    <property type="entry name" value="Papain-like_cys_pep_sf"/>
</dbReference>
<reference evidence="6" key="1">
    <citation type="submission" date="2023-07" db="EMBL/GenBank/DDBJ databases">
        <title>A chromosome-level genome assembly of Lolium multiflorum.</title>
        <authorList>
            <person name="Chen Y."/>
            <person name="Copetti D."/>
            <person name="Kolliker R."/>
            <person name="Studer B."/>
        </authorList>
    </citation>
    <scope>NUCLEOTIDE SEQUENCE</scope>
    <source>
        <strain evidence="6">02402/16</strain>
        <tissue evidence="6">Leaf</tissue>
    </source>
</reference>
<dbReference type="InterPro" id="IPR003653">
    <property type="entry name" value="Peptidase_C48_C"/>
</dbReference>
<dbReference type="GO" id="GO:0006508">
    <property type="term" value="P:proteolysis"/>
    <property type="evidence" value="ECO:0007669"/>
    <property type="project" value="UniProtKB-KW"/>
</dbReference>
<dbReference type="InterPro" id="IPR039537">
    <property type="entry name" value="Retrotran_Ty1/copia-like"/>
</dbReference>
<keyword evidence="2" id="KW-0645">Protease</keyword>
<keyword evidence="3" id="KW-0378">Hydrolase</keyword>
<dbReference type="PROSITE" id="PS50600">
    <property type="entry name" value="ULP_PROTEASE"/>
    <property type="match status" value="1"/>
</dbReference>
<evidence type="ECO:0000313" key="6">
    <source>
        <dbReference type="EMBL" id="KAK1626117.1"/>
    </source>
</evidence>